<evidence type="ECO:0000313" key="2">
    <source>
        <dbReference type="Proteomes" id="UP001153148"/>
    </source>
</evidence>
<accession>A0ABN7PQW3</accession>
<dbReference type="EMBL" id="CAJPIN010095224">
    <property type="protein sequence ID" value="CAG2068582.1"/>
    <property type="molecule type" value="Genomic_DNA"/>
</dbReference>
<evidence type="ECO:0000313" key="1">
    <source>
        <dbReference type="EMBL" id="CAG2068582.1"/>
    </source>
</evidence>
<sequence>WKRVCLPARFDGWFMLETFIRREREQAGSRASAPSGDSRNYVCGASTIIALVSSQGSFRNRWTRSVGFWAAIISIPSSPVLQVRQGEIETGSAKNIEFIATTLWRNELYTSTMATPSNLEAPISSTENVLNSIPPQWRLLVTLRLLYAAERMC</sequence>
<feature type="non-terminal residue" evidence="1">
    <location>
        <position position="1"/>
    </location>
</feature>
<organism evidence="1 2">
    <name type="scientific">Timema podura</name>
    <name type="common">Walking stick</name>
    <dbReference type="NCBI Taxonomy" id="61482"/>
    <lineage>
        <taxon>Eukaryota</taxon>
        <taxon>Metazoa</taxon>
        <taxon>Ecdysozoa</taxon>
        <taxon>Arthropoda</taxon>
        <taxon>Hexapoda</taxon>
        <taxon>Insecta</taxon>
        <taxon>Pterygota</taxon>
        <taxon>Neoptera</taxon>
        <taxon>Polyneoptera</taxon>
        <taxon>Phasmatodea</taxon>
        <taxon>Timematodea</taxon>
        <taxon>Timematoidea</taxon>
        <taxon>Timematidae</taxon>
        <taxon>Timema</taxon>
    </lineage>
</organism>
<protein>
    <submittedName>
        <fullName evidence="1">Uncharacterized protein</fullName>
    </submittedName>
</protein>
<comment type="caution">
    <text evidence="1">The sequence shown here is derived from an EMBL/GenBank/DDBJ whole genome shotgun (WGS) entry which is preliminary data.</text>
</comment>
<keyword evidence="2" id="KW-1185">Reference proteome</keyword>
<name>A0ABN7PQW3_TIMPD</name>
<reference evidence="1" key="1">
    <citation type="submission" date="2021-03" db="EMBL/GenBank/DDBJ databases">
        <authorList>
            <person name="Tran Van P."/>
        </authorList>
    </citation>
    <scope>NUCLEOTIDE SEQUENCE</scope>
</reference>
<dbReference type="Proteomes" id="UP001153148">
    <property type="component" value="Unassembled WGS sequence"/>
</dbReference>
<proteinExistence type="predicted"/>
<gene>
    <name evidence="1" type="ORF">TPAB3V08_LOCUS15525</name>
</gene>